<accession>A0A9X1FX34</accession>
<sequence>MAPRKKTTNTKGKEPEQASTEDQRQADTVTQKEAGDTPASAPHNAKDAKPAPEAKTPAPEKATDQDAGPAGSASSGPASDNHSPVQSDAGAAERIAALENQVDALQDAHVALVERHGALLELVEALSNRLETAFEKPGQAVIWDGLGETRDPMPDPLDQPGPDDLEVTVTGPEKGFWRAGRKFDATPVVIPANELTQRQLAALEAEPSLAVKVDVRKAQSTN</sequence>
<dbReference type="RefSeq" id="WP_219502872.1">
    <property type="nucleotide sequence ID" value="NZ_JAHXDN010000003.1"/>
</dbReference>
<evidence type="ECO:0000256" key="1">
    <source>
        <dbReference type="SAM" id="MobiDB-lite"/>
    </source>
</evidence>
<evidence type="ECO:0000313" key="3">
    <source>
        <dbReference type="Proteomes" id="UP001138661"/>
    </source>
</evidence>
<evidence type="ECO:0000313" key="2">
    <source>
        <dbReference type="EMBL" id="MBW4708625.1"/>
    </source>
</evidence>
<proteinExistence type="predicted"/>
<dbReference type="AlphaFoldDB" id="A0A9X1FX34"/>
<keyword evidence="3" id="KW-1185">Reference proteome</keyword>
<organism evidence="2 3">
    <name type="scientific">Roseobacter insulae</name>
    <dbReference type="NCBI Taxonomy" id="2859783"/>
    <lineage>
        <taxon>Bacteria</taxon>
        <taxon>Pseudomonadati</taxon>
        <taxon>Pseudomonadota</taxon>
        <taxon>Alphaproteobacteria</taxon>
        <taxon>Rhodobacterales</taxon>
        <taxon>Roseobacteraceae</taxon>
        <taxon>Roseobacter</taxon>
    </lineage>
</organism>
<reference evidence="2" key="1">
    <citation type="submission" date="2021-07" db="EMBL/GenBank/DDBJ databases">
        <title>Roseobacter insulae sp. nov., isolated from a tidal flat.</title>
        <authorList>
            <person name="Park S."/>
            <person name="Yoon J.-H."/>
        </authorList>
    </citation>
    <scope>NUCLEOTIDE SEQUENCE</scope>
    <source>
        <strain evidence="2">YSTF-M11</strain>
    </source>
</reference>
<feature type="compositionally biased region" description="Basic and acidic residues" evidence="1">
    <location>
        <begin position="11"/>
        <end position="25"/>
    </location>
</feature>
<comment type="caution">
    <text evidence="2">The sequence shown here is derived from an EMBL/GenBank/DDBJ whole genome shotgun (WGS) entry which is preliminary data.</text>
</comment>
<dbReference type="EMBL" id="JAHXDN010000003">
    <property type="protein sequence ID" value="MBW4708625.1"/>
    <property type="molecule type" value="Genomic_DNA"/>
</dbReference>
<protein>
    <submittedName>
        <fullName evidence="2">Uncharacterized protein</fullName>
    </submittedName>
</protein>
<dbReference type="Proteomes" id="UP001138661">
    <property type="component" value="Unassembled WGS sequence"/>
</dbReference>
<gene>
    <name evidence="2" type="ORF">KX928_12605</name>
</gene>
<feature type="region of interest" description="Disordered" evidence="1">
    <location>
        <begin position="1"/>
        <end position="94"/>
    </location>
</feature>
<name>A0A9X1FX34_9RHOB</name>
<feature type="compositionally biased region" description="Low complexity" evidence="1">
    <location>
        <begin position="67"/>
        <end position="79"/>
    </location>
</feature>